<evidence type="ECO:0000313" key="8">
    <source>
        <dbReference type="EMBL" id="WOG94425.1"/>
    </source>
</evidence>
<evidence type="ECO:0000256" key="5">
    <source>
        <dbReference type="ARBA" id="ARBA00023136"/>
    </source>
</evidence>
<dbReference type="Proteomes" id="UP000077755">
    <property type="component" value="Chromosome 3"/>
</dbReference>
<feature type="compositionally biased region" description="Basic and acidic residues" evidence="7">
    <location>
        <begin position="220"/>
        <end position="251"/>
    </location>
</feature>
<keyword evidence="9" id="KW-1185">Reference proteome</keyword>
<dbReference type="KEGG" id="dcr:108213829"/>
<dbReference type="GO" id="GO:0072659">
    <property type="term" value="P:protein localization to plasma membrane"/>
    <property type="evidence" value="ECO:0007669"/>
    <property type="project" value="TreeGrafter"/>
</dbReference>
<evidence type="ECO:0000256" key="4">
    <source>
        <dbReference type="ARBA" id="ARBA00022490"/>
    </source>
</evidence>
<gene>
    <name evidence="8" type="ORF">DCAR_0313721</name>
</gene>
<keyword evidence="3" id="KW-1003">Cell membrane</keyword>
<keyword evidence="4" id="KW-0963">Cytoplasm</keyword>
<dbReference type="InterPro" id="IPR018619">
    <property type="entry name" value="Hyccin"/>
</dbReference>
<comment type="subcellular location">
    <subcellularLocation>
        <location evidence="1">Cell membrane</location>
    </subcellularLocation>
    <subcellularLocation>
        <location evidence="2">Cytoplasm</location>
        <location evidence="2">Cytosol</location>
    </subcellularLocation>
</comment>
<proteinExistence type="inferred from homology"/>
<evidence type="ECO:0000256" key="7">
    <source>
        <dbReference type="SAM" id="MobiDB-lite"/>
    </source>
</evidence>
<dbReference type="PANTHER" id="PTHR31220">
    <property type="entry name" value="HYCCIN RELATED"/>
    <property type="match status" value="1"/>
</dbReference>
<organism evidence="8 9">
    <name type="scientific">Daucus carota subsp. sativus</name>
    <name type="common">Carrot</name>
    <dbReference type="NCBI Taxonomy" id="79200"/>
    <lineage>
        <taxon>Eukaryota</taxon>
        <taxon>Viridiplantae</taxon>
        <taxon>Streptophyta</taxon>
        <taxon>Embryophyta</taxon>
        <taxon>Tracheophyta</taxon>
        <taxon>Spermatophyta</taxon>
        <taxon>Magnoliopsida</taxon>
        <taxon>eudicotyledons</taxon>
        <taxon>Gunneridae</taxon>
        <taxon>Pentapetalae</taxon>
        <taxon>asterids</taxon>
        <taxon>campanulids</taxon>
        <taxon>Apiales</taxon>
        <taxon>Apiaceae</taxon>
        <taxon>Apioideae</taxon>
        <taxon>Scandiceae</taxon>
        <taxon>Daucinae</taxon>
        <taxon>Daucus</taxon>
        <taxon>Daucus sect. Daucus</taxon>
    </lineage>
</organism>
<dbReference type="AlphaFoldDB" id="A0AAF1AW48"/>
<comment type="similarity">
    <text evidence="6">Belongs to the Hyccin family.</text>
</comment>
<dbReference type="Pfam" id="PF09790">
    <property type="entry name" value="Hyccin"/>
    <property type="match status" value="1"/>
</dbReference>
<dbReference type="GO" id="GO:0005829">
    <property type="term" value="C:cytosol"/>
    <property type="evidence" value="ECO:0007669"/>
    <property type="project" value="UniProtKB-SubCell"/>
</dbReference>
<evidence type="ECO:0000256" key="1">
    <source>
        <dbReference type="ARBA" id="ARBA00004236"/>
    </source>
</evidence>
<reference evidence="8" key="1">
    <citation type="journal article" date="2016" name="Nat. Genet.">
        <title>A high-quality carrot genome assembly provides new insights into carotenoid accumulation and asterid genome evolution.</title>
        <authorList>
            <person name="Iorizzo M."/>
            <person name="Ellison S."/>
            <person name="Senalik D."/>
            <person name="Zeng P."/>
            <person name="Satapoomin P."/>
            <person name="Huang J."/>
            <person name="Bowman M."/>
            <person name="Iovene M."/>
            <person name="Sanseverino W."/>
            <person name="Cavagnaro P."/>
            <person name="Yildiz M."/>
            <person name="Macko-Podgorni A."/>
            <person name="Moranska E."/>
            <person name="Grzebelus E."/>
            <person name="Grzebelus D."/>
            <person name="Ashrafi H."/>
            <person name="Zheng Z."/>
            <person name="Cheng S."/>
            <person name="Spooner D."/>
            <person name="Van Deynze A."/>
            <person name="Simon P."/>
        </authorList>
    </citation>
    <scope>NUCLEOTIDE SEQUENCE</scope>
    <source>
        <tissue evidence="8">Leaf</tissue>
    </source>
</reference>
<evidence type="ECO:0000256" key="3">
    <source>
        <dbReference type="ARBA" id="ARBA00022475"/>
    </source>
</evidence>
<protein>
    <recommendedName>
        <fullName evidence="10">Hyccin</fullName>
    </recommendedName>
</protein>
<dbReference type="EMBL" id="CP093345">
    <property type="protein sequence ID" value="WOG94425.1"/>
    <property type="molecule type" value="Genomic_DNA"/>
</dbReference>
<dbReference type="GO" id="GO:0005886">
    <property type="term" value="C:plasma membrane"/>
    <property type="evidence" value="ECO:0007669"/>
    <property type="project" value="UniProtKB-SubCell"/>
</dbReference>
<name>A0AAF1AW48_DAUCS</name>
<feature type="region of interest" description="Disordered" evidence="7">
    <location>
        <begin position="220"/>
        <end position="268"/>
    </location>
</feature>
<evidence type="ECO:0000256" key="2">
    <source>
        <dbReference type="ARBA" id="ARBA00004514"/>
    </source>
</evidence>
<evidence type="ECO:0000313" key="9">
    <source>
        <dbReference type="Proteomes" id="UP000077755"/>
    </source>
</evidence>
<evidence type="ECO:0008006" key="10">
    <source>
        <dbReference type="Google" id="ProtNLM"/>
    </source>
</evidence>
<keyword evidence="5" id="KW-0472">Membrane</keyword>
<accession>A0AAF1AW48</accession>
<sequence>MAHISWSDSFSQGQEAMKALSEILPSFPSSLLSSEDPSHNLLNNPEISSQITQLLRKPDSGAGDNSLCRWLYDTFQCAKPDLQLVVLKFLPHIAGVYLSRVPLRKPLAGFEAVLLALYSHETAFRNGQAVTVNIPDLCHSSVYHESKAGAKNNATELNLAVISPGLEPYGTVRSTRRARIVGVALELYYSKIGEMPVDSKIAFCEFCVVWAGEDGEVYRETDEGTDETNKVEEIKEKMKGLDADSEVRNDESSSGSSKGKGETKEGISTGRIPLPWELLQPVLRILGHCLLGPNKNKELYEAACVACRSLYARSLHDINSKAILATGSLLKLVKLNSKPMDKVDHTELTITDVITI</sequence>
<evidence type="ECO:0000256" key="6">
    <source>
        <dbReference type="ARBA" id="ARBA00034482"/>
    </source>
</evidence>
<reference evidence="8" key="2">
    <citation type="submission" date="2022-03" db="EMBL/GenBank/DDBJ databases">
        <title>Draft title - Genomic analysis of global carrot germplasm unveils the trajectory of domestication and the origin of high carotenoid orange carrot.</title>
        <authorList>
            <person name="Iorizzo M."/>
            <person name="Ellison S."/>
            <person name="Senalik D."/>
            <person name="Macko-Podgorni A."/>
            <person name="Grzebelus D."/>
            <person name="Bostan H."/>
            <person name="Rolling W."/>
            <person name="Curaba J."/>
            <person name="Simon P."/>
        </authorList>
    </citation>
    <scope>NUCLEOTIDE SEQUENCE</scope>
    <source>
        <tissue evidence="8">Leaf</tissue>
    </source>
</reference>
<dbReference type="PANTHER" id="PTHR31220:SF10">
    <property type="entry name" value="HYCCIN"/>
    <property type="match status" value="1"/>
</dbReference>
<dbReference type="GO" id="GO:0046854">
    <property type="term" value="P:phosphatidylinositol phosphate biosynthetic process"/>
    <property type="evidence" value="ECO:0007669"/>
    <property type="project" value="TreeGrafter"/>
</dbReference>